<feature type="compositionally biased region" description="Basic and acidic residues" evidence="1">
    <location>
        <begin position="672"/>
        <end position="687"/>
    </location>
</feature>
<keyword evidence="3" id="KW-1185">Reference proteome</keyword>
<name>A0AAD7CS96_MYCRO</name>
<feature type="compositionally biased region" description="Basic and acidic residues" evidence="1">
    <location>
        <begin position="622"/>
        <end position="639"/>
    </location>
</feature>
<feature type="compositionally biased region" description="Acidic residues" evidence="1">
    <location>
        <begin position="688"/>
        <end position="707"/>
    </location>
</feature>
<dbReference type="PANTHER" id="PTHR31912:SF34">
    <property type="entry name" value="NOTOCHORD-RELATED PROTEIN"/>
    <property type="match status" value="1"/>
</dbReference>
<proteinExistence type="predicted"/>
<dbReference type="PANTHER" id="PTHR31912">
    <property type="entry name" value="IP13529P"/>
    <property type="match status" value="1"/>
</dbReference>
<organism evidence="2 3">
    <name type="scientific">Mycena rosella</name>
    <name type="common">Pink bonnet</name>
    <name type="synonym">Agaricus rosellus</name>
    <dbReference type="NCBI Taxonomy" id="1033263"/>
    <lineage>
        <taxon>Eukaryota</taxon>
        <taxon>Fungi</taxon>
        <taxon>Dikarya</taxon>
        <taxon>Basidiomycota</taxon>
        <taxon>Agaricomycotina</taxon>
        <taxon>Agaricomycetes</taxon>
        <taxon>Agaricomycetidae</taxon>
        <taxon>Agaricales</taxon>
        <taxon>Marasmiineae</taxon>
        <taxon>Mycenaceae</taxon>
        <taxon>Mycena</taxon>
    </lineage>
</organism>
<comment type="caution">
    <text evidence="2">The sequence shown here is derived from an EMBL/GenBank/DDBJ whole genome shotgun (WGS) entry which is preliminary data.</text>
</comment>
<sequence>MLFRVTHTEPVEVQDESGSATRFCLYVNAGPSDNPMQSEISGRIGEKGTCLCRKCRVGGTQAEKAMNEGYHAIFEASEPRTKEYILKELEKQVKLGCSGVAKHVKDSQTETGVKDAYTQFWIDDWISRFKQMKKDEPNRPAEQIQAELVEWTIENREKNYGPFLTMKGFDPTRDTPVEILLTILLRIYKKTYSMRLQSTNTDGLSIHAIRSSHIMQYAGSLVGRQLKTLAQTNIFHIHGLVPDNEFQAWKAAGELVALLWFPELRKLAEYRRDLRVTVGNVLDIFATIDPSKTVSKVKYHLLVHIDEDVVEFGPIIGLATELFESFNGVFRYCSILSNHLAPSHDIAIQLADQEGLKRGLTGGWWPSGSDGRWERAGRGVRDFMVDHPILQRLVGWAEKKLVKHGIVVFSRRERGQKERETFSLRSTTAAHASKYGLYTPESVWRRCIHVISESLDECLVNSWVFAQSPVAEDSSSISGRSSDILADTTGVVLVVLEVFQICSSRDEIYGMPVLVRRHSEVEFSIVLVKNIKFKLNVQHDCRSAKCDASGVRLRIQERVESDQTEDYIIHKSLDRFLINIHAFQNAHLLRATLPRDLVAPIPLFTDRRAKHDELATQLRENTSTRKADTHNDGDTEERLRKKKRFVARRRAPNTVSSAELMNRGRRVIMQTEKAKATLELESEKEASSDEPDDSDILYDDSDDNYSD</sequence>
<reference evidence="2" key="1">
    <citation type="submission" date="2023-03" db="EMBL/GenBank/DDBJ databases">
        <title>Massive genome expansion in bonnet fungi (Mycena s.s.) driven by repeated elements and novel gene families across ecological guilds.</title>
        <authorList>
            <consortium name="Lawrence Berkeley National Laboratory"/>
            <person name="Harder C.B."/>
            <person name="Miyauchi S."/>
            <person name="Viragh M."/>
            <person name="Kuo A."/>
            <person name="Thoen E."/>
            <person name="Andreopoulos B."/>
            <person name="Lu D."/>
            <person name="Skrede I."/>
            <person name="Drula E."/>
            <person name="Henrissat B."/>
            <person name="Morin E."/>
            <person name="Kohler A."/>
            <person name="Barry K."/>
            <person name="LaButti K."/>
            <person name="Morin E."/>
            <person name="Salamov A."/>
            <person name="Lipzen A."/>
            <person name="Mereny Z."/>
            <person name="Hegedus B."/>
            <person name="Baldrian P."/>
            <person name="Stursova M."/>
            <person name="Weitz H."/>
            <person name="Taylor A."/>
            <person name="Grigoriev I.V."/>
            <person name="Nagy L.G."/>
            <person name="Martin F."/>
            <person name="Kauserud H."/>
        </authorList>
    </citation>
    <scope>NUCLEOTIDE SEQUENCE</scope>
    <source>
        <strain evidence="2">CBHHK067</strain>
    </source>
</reference>
<dbReference type="Proteomes" id="UP001221757">
    <property type="component" value="Unassembled WGS sequence"/>
</dbReference>
<dbReference type="EMBL" id="JARKIE010000291">
    <property type="protein sequence ID" value="KAJ7657132.1"/>
    <property type="molecule type" value="Genomic_DNA"/>
</dbReference>
<feature type="region of interest" description="Disordered" evidence="1">
    <location>
        <begin position="615"/>
        <end position="707"/>
    </location>
</feature>
<gene>
    <name evidence="2" type="ORF">B0H17DRAFT_1263286</name>
</gene>
<protein>
    <submittedName>
        <fullName evidence="2">Uncharacterized protein</fullName>
    </submittedName>
</protein>
<evidence type="ECO:0000313" key="2">
    <source>
        <dbReference type="EMBL" id="KAJ7657132.1"/>
    </source>
</evidence>
<evidence type="ECO:0000256" key="1">
    <source>
        <dbReference type="SAM" id="MobiDB-lite"/>
    </source>
</evidence>
<evidence type="ECO:0000313" key="3">
    <source>
        <dbReference type="Proteomes" id="UP001221757"/>
    </source>
</evidence>
<accession>A0AAD7CS96</accession>
<feature type="compositionally biased region" description="Basic residues" evidence="1">
    <location>
        <begin position="640"/>
        <end position="651"/>
    </location>
</feature>
<dbReference type="AlphaFoldDB" id="A0AAD7CS96"/>